<dbReference type="PRINTS" id="PR00111">
    <property type="entry name" value="ABHYDROLASE"/>
</dbReference>
<dbReference type="InterPro" id="IPR029058">
    <property type="entry name" value="AB_hydrolase_fold"/>
</dbReference>
<dbReference type="InterPro" id="IPR050266">
    <property type="entry name" value="AB_hydrolase_sf"/>
</dbReference>
<gene>
    <name evidence="3" type="ORF">GCM10009030_10630</name>
</gene>
<evidence type="ECO:0000313" key="3">
    <source>
        <dbReference type="EMBL" id="GGN89683.1"/>
    </source>
</evidence>
<comment type="caution">
    <text evidence="3">The sequence shown here is derived from an EMBL/GenBank/DDBJ whole genome shotgun (WGS) entry which is preliminary data.</text>
</comment>
<dbReference type="PANTHER" id="PTHR43798">
    <property type="entry name" value="MONOACYLGLYCEROL LIPASE"/>
    <property type="match status" value="1"/>
</dbReference>
<dbReference type="Gene3D" id="3.40.50.1820">
    <property type="entry name" value="alpha/beta hydrolase"/>
    <property type="match status" value="1"/>
</dbReference>
<dbReference type="AlphaFoldDB" id="A0A830GK87"/>
<dbReference type="EMBL" id="BMOU01000001">
    <property type="protein sequence ID" value="GGN89683.1"/>
    <property type="molecule type" value="Genomic_DNA"/>
</dbReference>
<keyword evidence="4" id="KW-1185">Reference proteome</keyword>
<dbReference type="Pfam" id="PF12697">
    <property type="entry name" value="Abhydrolase_6"/>
    <property type="match status" value="1"/>
</dbReference>
<feature type="domain" description="AB hydrolase-1" evidence="2">
    <location>
        <begin position="26"/>
        <end position="248"/>
    </location>
</feature>
<evidence type="ECO:0000256" key="1">
    <source>
        <dbReference type="ARBA" id="ARBA00022801"/>
    </source>
</evidence>
<dbReference type="SUPFAM" id="SSF53474">
    <property type="entry name" value="alpha/beta-Hydrolases"/>
    <property type="match status" value="1"/>
</dbReference>
<dbReference type="GO" id="GO:0016787">
    <property type="term" value="F:hydrolase activity"/>
    <property type="evidence" value="ECO:0007669"/>
    <property type="project" value="UniProtKB-KW"/>
</dbReference>
<dbReference type="PANTHER" id="PTHR43798:SF31">
    <property type="entry name" value="AB HYDROLASE SUPERFAMILY PROTEIN YCLE"/>
    <property type="match status" value="1"/>
</dbReference>
<reference evidence="3" key="2">
    <citation type="submission" date="2020-09" db="EMBL/GenBank/DDBJ databases">
        <authorList>
            <person name="Sun Q."/>
            <person name="Ohkuma M."/>
        </authorList>
    </citation>
    <scope>NUCLEOTIDE SEQUENCE</scope>
    <source>
        <strain evidence="3">JCM 17820</strain>
    </source>
</reference>
<reference evidence="3" key="1">
    <citation type="journal article" date="2014" name="Int. J. Syst. Evol. Microbiol.">
        <title>Complete genome sequence of Corynebacterium casei LMG S-19264T (=DSM 44701T), isolated from a smear-ripened cheese.</title>
        <authorList>
            <consortium name="US DOE Joint Genome Institute (JGI-PGF)"/>
            <person name="Walter F."/>
            <person name="Albersmeier A."/>
            <person name="Kalinowski J."/>
            <person name="Ruckert C."/>
        </authorList>
    </citation>
    <scope>NUCLEOTIDE SEQUENCE</scope>
    <source>
        <strain evidence="3">JCM 17820</strain>
    </source>
</reference>
<evidence type="ECO:0000259" key="2">
    <source>
        <dbReference type="Pfam" id="PF12697"/>
    </source>
</evidence>
<dbReference type="GO" id="GO:0016020">
    <property type="term" value="C:membrane"/>
    <property type="evidence" value="ECO:0007669"/>
    <property type="project" value="TreeGrafter"/>
</dbReference>
<protein>
    <submittedName>
        <fullName evidence="3">Carboxylesterase</fullName>
    </submittedName>
</protein>
<sequence length="268" mass="28591">METVAHHGRTTAYRVSSGDGDGPVALYVHGSGATHRAWANQYAPSGPTRPAAALDLSGHGESDDIDSPPGPETLAAYAADVVAVARAVDADVLVGNSLGGAVAQWVTLETDWRPEALVLVGTGPTLPVFDGLRDWLETDFDRAVAFLHGRDRLFHDADGELAARSREEMRETGQAVTRRDFLTSHQFDVASRLGDVDVPTLAVCGEHDTLTPRSYHERLASEIPAGEFAVIPDAAHLAMLEQPAVFNETVQDFLAARLSEGESGQSSQ</sequence>
<dbReference type="Proteomes" id="UP000605784">
    <property type="component" value="Unassembled WGS sequence"/>
</dbReference>
<proteinExistence type="predicted"/>
<keyword evidence="1" id="KW-0378">Hydrolase</keyword>
<organism evidence="3 4">
    <name type="scientific">Haloarcula pellucida</name>
    <dbReference type="NCBI Taxonomy" id="1427151"/>
    <lineage>
        <taxon>Archaea</taxon>
        <taxon>Methanobacteriati</taxon>
        <taxon>Methanobacteriota</taxon>
        <taxon>Stenosarchaea group</taxon>
        <taxon>Halobacteria</taxon>
        <taxon>Halobacteriales</taxon>
        <taxon>Haloarculaceae</taxon>
        <taxon>Haloarcula</taxon>
    </lineage>
</organism>
<evidence type="ECO:0000313" key="4">
    <source>
        <dbReference type="Proteomes" id="UP000605784"/>
    </source>
</evidence>
<accession>A0A830GK87</accession>
<dbReference type="InterPro" id="IPR000073">
    <property type="entry name" value="AB_hydrolase_1"/>
</dbReference>
<dbReference type="RefSeq" id="WP_188995231.1">
    <property type="nucleotide sequence ID" value="NZ_BMOU01000001.1"/>
</dbReference>
<name>A0A830GK87_9EURY</name>